<dbReference type="PATRIC" id="fig|1415166.3.peg.1809"/>
<evidence type="ECO:0000313" key="2">
    <source>
        <dbReference type="Proteomes" id="UP000019150"/>
    </source>
</evidence>
<gene>
    <name evidence="1" type="ORF">NONO_c17860</name>
</gene>
<accession>W5TH65</accession>
<organism evidence="1 2">
    <name type="scientific">Nocardia nova SH22a</name>
    <dbReference type="NCBI Taxonomy" id="1415166"/>
    <lineage>
        <taxon>Bacteria</taxon>
        <taxon>Bacillati</taxon>
        <taxon>Actinomycetota</taxon>
        <taxon>Actinomycetes</taxon>
        <taxon>Mycobacteriales</taxon>
        <taxon>Nocardiaceae</taxon>
        <taxon>Nocardia</taxon>
    </lineage>
</organism>
<sequence length="105" mass="11624">MRLPTEAEILEAARELGHLDEDGKYPQRLRPKLAAALQAQWEEEARDLLAGPAPRPTAEVLADLDRDLLAVGLGSVEIRRSVLAEAAAYLLKTSGMQRIPDQNRR</sequence>
<keyword evidence="2" id="KW-1185">Reference proteome</keyword>
<dbReference type="HOGENOM" id="CLU_2233698_0_0_11"/>
<dbReference type="KEGG" id="nno:NONO_c17860"/>
<dbReference type="AlphaFoldDB" id="W5TH65"/>
<reference evidence="1 2" key="1">
    <citation type="journal article" date="2014" name="Appl. Environ. Microbiol.">
        <title>Insights into the Microbial Degradation of Rubber and Gutta-Percha by Analysis of the Complete Genome of Nocardia nova SH22a.</title>
        <authorList>
            <person name="Luo Q."/>
            <person name="Hiessl S."/>
            <person name="Poehlein A."/>
            <person name="Daniel R."/>
            <person name="Steinbuchel A."/>
        </authorList>
    </citation>
    <scope>NUCLEOTIDE SEQUENCE [LARGE SCALE GENOMIC DNA]</scope>
    <source>
        <strain evidence="1">SH22a</strain>
    </source>
</reference>
<proteinExistence type="predicted"/>
<dbReference type="Proteomes" id="UP000019150">
    <property type="component" value="Chromosome"/>
</dbReference>
<protein>
    <submittedName>
        <fullName evidence="1">Uncharacterized protein</fullName>
    </submittedName>
</protein>
<dbReference type="STRING" id="1415166.NONO_c17860"/>
<evidence type="ECO:0000313" key="1">
    <source>
        <dbReference type="EMBL" id="AHH16586.1"/>
    </source>
</evidence>
<name>W5TH65_9NOCA</name>
<dbReference type="EMBL" id="CP006850">
    <property type="protein sequence ID" value="AHH16586.1"/>
    <property type="molecule type" value="Genomic_DNA"/>
</dbReference>
<dbReference type="eggNOG" id="ENOG5032CMB">
    <property type="taxonomic scope" value="Bacteria"/>
</dbReference>
<dbReference type="RefSeq" id="WP_025348090.1">
    <property type="nucleotide sequence ID" value="NZ_CP006850.1"/>
</dbReference>